<sequence>MARIVNQEEHLNNPMKDFIVLPNPASDKEKEERAKALGQIKKN</sequence>
<protein>
    <submittedName>
        <fullName evidence="2">Uncharacterized protein</fullName>
    </submittedName>
</protein>
<evidence type="ECO:0000313" key="3">
    <source>
        <dbReference type="Proteomes" id="UP001314261"/>
    </source>
</evidence>
<dbReference type="RefSeq" id="WP_010690486.1">
    <property type="nucleotide sequence ID" value="NZ_CAUZLL010000001.1"/>
</dbReference>
<proteinExistence type="predicted"/>
<evidence type="ECO:0000256" key="1">
    <source>
        <dbReference type="SAM" id="MobiDB-lite"/>
    </source>
</evidence>
<reference evidence="2 3" key="1">
    <citation type="submission" date="2023-10" db="EMBL/GenBank/DDBJ databases">
        <authorList>
            <person name="Botero Cardona J."/>
        </authorList>
    </citation>
    <scope>NUCLEOTIDE SEQUENCE [LARGE SCALE GENOMIC DNA]</scope>
    <source>
        <strain evidence="2 3">R-54839</strain>
    </source>
</reference>
<evidence type="ECO:0000313" key="2">
    <source>
        <dbReference type="EMBL" id="CAK1248799.1"/>
    </source>
</evidence>
<dbReference type="GeneID" id="89537033"/>
<feature type="compositionally biased region" description="Basic and acidic residues" evidence="1">
    <location>
        <begin position="1"/>
        <end position="11"/>
    </location>
</feature>
<organism evidence="2 3">
    <name type="scientific">Fructobacillus fructosus</name>
    <dbReference type="NCBI Taxonomy" id="1631"/>
    <lineage>
        <taxon>Bacteria</taxon>
        <taxon>Bacillati</taxon>
        <taxon>Bacillota</taxon>
        <taxon>Bacilli</taxon>
        <taxon>Lactobacillales</taxon>
        <taxon>Lactobacillaceae</taxon>
        <taxon>Fructobacillus</taxon>
    </lineage>
</organism>
<dbReference type="Proteomes" id="UP001314261">
    <property type="component" value="Unassembled WGS sequence"/>
</dbReference>
<gene>
    <name evidence="2" type="ORF">R54839_PPFHFPJH_01253</name>
</gene>
<dbReference type="EMBL" id="CAUZLR010000008">
    <property type="protein sequence ID" value="CAK1248799.1"/>
    <property type="molecule type" value="Genomic_DNA"/>
</dbReference>
<name>A0ABM9MY97_9LACO</name>
<comment type="caution">
    <text evidence="2">The sequence shown here is derived from an EMBL/GenBank/DDBJ whole genome shotgun (WGS) entry which is preliminary data.</text>
</comment>
<keyword evidence="3" id="KW-1185">Reference proteome</keyword>
<feature type="compositionally biased region" description="Basic and acidic residues" evidence="1">
    <location>
        <begin position="26"/>
        <end position="35"/>
    </location>
</feature>
<accession>A0ABM9MY97</accession>
<feature type="region of interest" description="Disordered" evidence="1">
    <location>
        <begin position="1"/>
        <end position="43"/>
    </location>
</feature>